<proteinExistence type="predicted"/>
<keyword evidence="2" id="KW-1185">Reference proteome</keyword>
<comment type="caution">
    <text evidence="1">The sequence shown here is derived from an EMBL/GenBank/DDBJ whole genome shotgun (WGS) entry which is preliminary data.</text>
</comment>
<dbReference type="InterPro" id="IPR036890">
    <property type="entry name" value="HATPase_C_sf"/>
</dbReference>
<organism evidence="1 2">
    <name type="scientific">Arthrobacter crystallopoietes BAB-32</name>
    <dbReference type="NCBI Taxonomy" id="1246476"/>
    <lineage>
        <taxon>Bacteria</taxon>
        <taxon>Bacillati</taxon>
        <taxon>Actinomycetota</taxon>
        <taxon>Actinomycetes</taxon>
        <taxon>Micrococcales</taxon>
        <taxon>Micrococcaceae</taxon>
        <taxon>Crystallibacter</taxon>
    </lineage>
</organism>
<dbReference type="AlphaFoldDB" id="N1UY66"/>
<dbReference type="EMBL" id="ANPE02000238">
    <property type="protein sequence ID" value="EMY32724.1"/>
    <property type="molecule type" value="Genomic_DNA"/>
</dbReference>
<accession>N1UY66</accession>
<sequence>EGSLEIESAPGEGTVVAVRLPLRTPEAAG</sequence>
<dbReference type="Proteomes" id="UP000010729">
    <property type="component" value="Unassembled WGS sequence"/>
</dbReference>
<protein>
    <submittedName>
        <fullName evidence="1">Uncharacterized protein</fullName>
    </submittedName>
</protein>
<dbReference type="SUPFAM" id="SSF55874">
    <property type="entry name" value="ATPase domain of HSP90 chaperone/DNA topoisomerase II/histidine kinase"/>
    <property type="match status" value="1"/>
</dbReference>
<reference evidence="1 2" key="1">
    <citation type="journal article" date="2013" name="Genome Announc.">
        <title>Draft Genome Sequence of Arthrobacter crystallopoietes Strain BAB-32, Revealing Genes for Bioremediation.</title>
        <authorList>
            <person name="Joshi M.N."/>
            <person name="Pandit A.S."/>
            <person name="Sharma A."/>
            <person name="Pandya R.V."/>
            <person name="Desai S.M."/>
            <person name="Saxena A.K."/>
            <person name="Bagatharia S.B."/>
        </authorList>
    </citation>
    <scope>NUCLEOTIDE SEQUENCE [LARGE SCALE GENOMIC DNA]</scope>
    <source>
        <strain evidence="1 2">BAB-32</strain>
    </source>
</reference>
<name>N1UY66_9MICC</name>
<feature type="non-terminal residue" evidence="1">
    <location>
        <position position="1"/>
    </location>
</feature>
<gene>
    <name evidence="1" type="ORF">D477_018866</name>
</gene>
<evidence type="ECO:0000313" key="2">
    <source>
        <dbReference type="Proteomes" id="UP000010729"/>
    </source>
</evidence>
<evidence type="ECO:0000313" key="1">
    <source>
        <dbReference type="EMBL" id="EMY32724.1"/>
    </source>
</evidence>